<evidence type="ECO:0000256" key="6">
    <source>
        <dbReference type="PIRSR" id="PIRSR000185-3"/>
    </source>
</evidence>
<feature type="binding site" evidence="5">
    <location>
        <position position="343"/>
    </location>
    <ligand>
        <name>substrate</name>
    </ligand>
</feature>
<evidence type="ECO:0000256" key="4">
    <source>
        <dbReference type="PIRSR" id="PIRSR000185-1"/>
    </source>
</evidence>
<accession>A0A2H0UK03</accession>
<feature type="site" description="Important for catalysis" evidence="6">
    <location>
        <position position="122"/>
    </location>
</feature>
<dbReference type="Proteomes" id="UP000229526">
    <property type="component" value="Unassembled WGS sequence"/>
</dbReference>
<protein>
    <recommendedName>
        <fullName evidence="3">Glutamate dehydrogenase</fullName>
    </recommendedName>
</protein>
<dbReference type="Pfam" id="PF02812">
    <property type="entry name" value="ELFV_dehydrog_N"/>
    <property type="match status" value="1"/>
</dbReference>
<feature type="compositionally biased region" description="Polar residues" evidence="8">
    <location>
        <begin position="151"/>
        <end position="165"/>
    </location>
</feature>
<name>A0A2H0UK03_9BACT</name>
<dbReference type="Gene3D" id="3.40.50.720">
    <property type="entry name" value="NAD(P)-binding Rossmann-like Domain"/>
    <property type="match status" value="1"/>
</dbReference>
<dbReference type="InterPro" id="IPR006096">
    <property type="entry name" value="Glu/Leu/Phe/Val/Trp_DH_C"/>
</dbReference>
<dbReference type="PRINTS" id="PR00082">
    <property type="entry name" value="GLFDHDRGNASE"/>
</dbReference>
<keyword evidence="5" id="KW-0520">NAD</keyword>
<evidence type="ECO:0000259" key="9">
    <source>
        <dbReference type="SMART" id="SM00839"/>
    </source>
</evidence>
<feature type="domain" description="Glutamate/phenylalanine/leucine/valine/L-tryptophan dehydrogenase C-terminal" evidence="9">
    <location>
        <begin position="175"/>
        <end position="396"/>
    </location>
</feature>
<feature type="region of interest" description="Disordered" evidence="8">
    <location>
        <begin position="151"/>
        <end position="172"/>
    </location>
</feature>
<dbReference type="InterPro" id="IPR014362">
    <property type="entry name" value="Glu_DH"/>
</dbReference>
<evidence type="ECO:0000313" key="11">
    <source>
        <dbReference type="Proteomes" id="UP000229526"/>
    </source>
</evidence>
<evidence type="ECO:0000256" key="7">
    <source>
        <dbReference type="RuleBase" id="RU004417"/>
    </source>
</evidence>
<evidence type="ECO:0000256" key="1">
    <source>
        <dbReference type="ARBA" id="ARBA00006382"/>
    </source>
</evidence>
<dbReference type="PIRSF" id="PIRSF000185">
    <property type="entry name" value="Glu_DH"/>
    <property type="match status" value="1"/>
</dbReference>
<dbReference type="SUPFAM" id="SSF53223">
    <property type="entry name" value="Aminoacid dehydrogenase-like, N-terminal domain"/>
    <property type="match status" value="1"/>
</dbReference>
<keyword evidence="5" id="KW-0547">Nucleotide-binding</keyword>
<evidence type="ECO:0000313" key="10">
    <source>
        <dbReference type="EMBL" id="PIR86729.1"/>
    </source>
</evidence>
<dbReference type="GO" id="GO:0004352">
    <property type="term" value="F:glutamate dehydrogenase (NAD+) activity"/>
    <property type="evidence" value="ECO:0007669"/>
    <property type="project" value="TreeGrafter"/>
</dbReference>
<feature type="binding site" evidence="5">
    <location>
        <position position="183"/>
    </location>
    <ligand>
        <name>NAD(+)</name>
        <dbReference type="ChEBI" id="CHEBI:57540"/>
    </ligand>
</feature>
<keyword evidence="2 3" id="KW-0560">Oxidoreductase</keyword>
<sequence>MKNELFIDAENIQFDEIGPELIVKVYDPKLGYHGVVVIDNRNLGVAKGGFRMTPHVTAYEVSRLARGMTLKNALAGLPFGGGKGGIRYDHRTVTPKQKQLIVEDFARKLKGLIPEFYISGPDMNIAEREMEQFARANGSWDACTGKPASYCTRSTGSTSSPQAGSGQAGKKKRCGLPHELGSTGYGVALSTIAAAEYFKLDIKGMSVAIAGYGNVGQFAHKFLQEAGAKVVAVSDSQGTLFNEKGLDWRPLWQKKTKRGGTVTSSKAGKVLAGDEIYELDVDVLIPAAGSDVIHDKNVSKVKASIIVEGANIPMKPHHEERLHKRDVLVIPDIIANAGGVISSYAELKGYDEAKMFKLIKQKIVPNVKEILRVMEESKMLPREAALAIARERVLRGS</sequence>
<evidence type="ECO:0000256" key="2">
    <source>
        <dbReference type="ARBA" id="ARBA00023002"/>
    </source>
</evidence>
<dbReference type="SMART" id="SM00839">
    <property type="entry name" value="ELFV_dehydrog"/>
    <property type="match status" value="1"/>
</dbReference>
<dbReference type="Pfam" id="PF00208">
    <property type="entry name" value="ELFV_dehydrog"/>
    <property type="match status" value="1"/>
</dbReference>
<dbReference type="Gene3D" id="3.40.50.10860">
    <property type="entry name" value="Leucine Dehydrogenase, chain A, domain 1"/>
    <property type="match status" value="1"/>
</dbReference>
<dbReference type="InterPro" id="IPR006097">
    <property type="entry name" value="Glu/Leu/Phe/Val/Trp_DH_dimer"/>
</dbReference>
<proteinExistence type="inferred from homology"/>
<feature type="binding site" evidence="5">
    <location>
        <position position="47"/>
    </location>
    <ligand>
        <name>substrate</name>
    </ligand>
</feature>
<dbReference type="InterPro" id="IPR046346">
    <property type="entry name" value="Aminoacid_DH-like_N_sf"/>
</dbReference>
<feature type="active site" description="Proton donor" evidence="4">
    <location>
        <position position="83"/>
    </location>
</feature>
<dbReference type="AlphaFoldDB" id="A0A2H0UK03"/>
<feature type="binding site" evidence="5">
    <location>
        <position position="214"/>
    </location>
    <ligand>
        <name>NAD(+)</name>
        <dbReference type="ChEBI" id="CHEBI:57540"/>
    </ligand>
</feature>
<organism evidence="10 11">
    <name type="scientific">Candidatus Harrisonbacteria bacterium CG10_big_fil_rev_8_21_14_0_10_49_15</name>
    <dbReference type="NCBI Taxonomy" id="1974587"/>
    <lineage>
        <taxon>Bacteria</taxon>
        <taxon>Candidatus Harrisoniibacteriota</taxon>
    </lineage>
</organism>
<dbReference type="PANTHER" id="PTHR11606:SF13">
    <property type="entry name" value="GLUTAMATE DEHYDROGENASE 1, MITOCHONDRIAL"/>
    <property type="match status" value="1"/>
</dbReference>
<dbReference type="EMBL" id="PFBD01000028">
    <property type="protein sequence ID" value="PIR86729.1"/>
    <property type="molecule type" value="Genomic_DNA"/>
</dbReference>
<evidence type="ECO:0000256" key="3">
    <source>
        <dbReference type="PIRNR" id="PIRNR000185"/>
    </source>
</evidence>
<evidence type="ECO:0000256" key="8">
    <source>
        <dbReference type="SAM" id="MobiDB-lite"/>
    </source>
</evidence>
<dbReference type="CDD" id="cd01076">
    <property type="entry name" value="NAD_bind_1_Glu_DH"/>
    <property type="match status" value="1"/>
</dbReference>
<reference evidence="11" key="1">
    <citation type="submission" date="2017-09" db="EMBL/GenBank/DDBJ databases">
        <title>Depth-based differentiation of microbial function through sediment-hosted aquifers and enrichment of novel symbionts in the deep terrestrial subsurface.</title>
        <authorList>
            <person name="Probst A.J."/>
            <person name="Ladd B."/>
            <person name="Jarett J.K."/>
            <person name="Geller-Mcgrath D.E."/>
            <person name="Sieber C.M.K."/>
            <person name="Emerson J.B."/>
            <person name="Anantharaman K."/>
            <person name="Thomas B.C."/>
            <person name="Malmstrom R."/>
            <person name="Stieglmeier M."/>
            <person name="Klingl A."/>
            <person name="Woyke T."/>
            <person name="Ryan C.M."/>
            <person name="Banfield J.F."/>
        </authorList>
    </citation>
    <scope>NUCLEOTIDE SEQUENCE [LARGE SCALE GENOMIC DNA]</scope>
</reference>
<dbReference type="GO" id="GO:0000166">
    <property type="term" value="F:nucleotide binding"/>
    <property type="evidence" value="ECO:0007669"/>
    <property type="project" value="UniProtKB-KW"/>
</dbReference>
<comment type="similarity">
    <text evidence="1 3 7">Belongs to the Glu/Leu/Phe/Val dehydrogenases family.</text>
</comment>
<dbReference type="InterPro" id="IPR036291">
    <property type="entry name" value="NAD(P)-bd_dom_sf"/>
</dbReference>
<dbReference type="InterPro" id="IPR006095">
    <property type="entry name" value="Glu/Leu/Phe/Val/Trp_DH"/>
</dbReference>
<dbReference type="SUPFAM" id="SSF51735">
    <property type="entry name" value="NAD(P)-binding Rossmann-fold domains"/>
    <property type="match status" value="1"/>
</dbReference>
<dbReference type="PANTHER" id="PTHR11606">
    <property type="entry name" value="GLUTAMATE DEHYDROGENASE"/>
    <property type="match status" value="1"/>
</dbReference>
<feature type="binding site" evidence="5">
    <location>
        <position position="71"/>
    </location>
    <ligand>
        <name>substrate</name>
    </ligand>
</feature>
<dbReference type="GO" id="GO:0006538">
    <property type="term" value="P:L-glutamate catabolic process"/>
    <property type="evidence" value="ECO:0007669"/>
    <property type="project" value="TreeGrafter"/>
</dbReference>
<evidence type="ECO:0000256" key="5">
    <source>
        <dbReference type="PIRSR" id="PIRSR000185-2"/>
    </source>
</evidence>
<comment type="caution">
    <text evidence="10">The sequence shown here is derived from an EMBL/GenBank/DDBJ whole genome shotgun (WGS) entry which is preliminary data.</text>
</comment>
<gene>
    <name evidence="10" type="ORF">COU11_04445</name>
</gene>
<dbReference type="InterPro" id="IPR033922">
    <property type="entry name" value="NAD_bind_Glu_DH"/>
</dbReference>